<keyword evidence="3" id="KW-1185">Reference proteome</keyword>
<dbReference type="SUPFAM" id="SSF142921">
    <property type="entry name" value="WGR domain-like"/>
    <property type="match status" value="1"/>
</dbReference>
<comment type="caution">
    <text evidence="2">The sequence shown here is derived from an EMBL/GenBank/DDBJ whole genome shotgun (WGS) entry which is preliminary data.</text>
</comment>
<dbReference type="InterPro" id="IPR036930">
    <property type="entry name" value="WGR_dom_sf"/>
</dbReference>
<name>A0ABT7ML50_9BACL</name>
<evidence type="ECO:0000313" key="2">
    <source>
        <dbReference type="EMBL" id="MDL5376150.1"/>
    </source>
</evidence>
<gene>
    <name evidence="2" type="ORF">QR695_03900</name>
</gene>
<dbReference type="Proteomes" id="UP001230807">
    <property type="component" value="Unassembled WGS sequence"/>
</dbReference>
<proteinExistence type="predicted"/>
<organism evidence="2 3">
    <name type="scientific">Exiguobacterium mexicanum</name>
    <dbReference type="NCBI Taxonomy" id="340146"/>
    <lineage>
        <taxon>Bacteria</taxon>
        <taxon>Bacillati</taxon>
        <taxon>Bacillota</taxon>
        <taxon>Bacilli</taxon>
        <taxon>Bacillales</taxon>
        <taxon>Bacillales Family XII. Incertae Sedis</taxon>
        <taxon>Exiguobacterium</taxon>
    </lineage>
</organism>
<dbReference type="Gene3D" id="2.20.140.10">
    <property type="entry name" value="WGR domain"/>
    <property type="match status" value="1"/>
</dbReference>
<accession>A0ABT7ML50</accession>
<evidence type="ECO:0000313" key="3">
    <source>
        <dbReference type="Proteomes" id="UP001230807"/>
    </source>
</evidence>
<dbReference type="Pfam" id="PF05406">
    <property type="entry name" value="WGR"/>
    <property type="match status" value="1"/>
</dbReference>
<evidence type="ECO:0000259" key="1">
    <source>
        <dbReference type="PROSITE" id="PS51977"/>
    </source>
</evidence>
<dbReference type="RefSeq" id="WP_214832677.1">
    <property type="nucleotide sequence ID" value="NZ_CP183077.1"/>
</dbReference>
<dbReference type="CDD" id="cd07996">
    <property type="entry name" value="WGR_MMR_like"/>
    <property type="match status" value="1"/>
</dbReference>
<sequence>MKTYLQHTKKFWNIRVGSDEFAVHYGKLGTIGKVQIKYFESDGICRKEADKLIRQKLRKGYVETDTDWDDLIYVDDPEVGPNRLTTHPRFNAHFQEDFYLDCTDEYSPFGSDEGADVLVMFEDAIRKERDIDFLVGAYDIVSGWMERDVSSPDDWVTYEYGFDCDVAVMSSAFASIKLTGHLDVSLQEEGVAALDRLIQQVEPEDRPRFKLMSVQLSSFPTSI</sequence>
<dbReference type="InterPro" id="IPR008893">
    <property type="entry name" value="WGR_domain"/>
</dbReference>
<dbReference type="EMBL" id="JASWER010000001">
    <property type="protein sequence ID" value="MDL5376150.1"/>
    <property type="molecule type" value="Genomic_DNA"/>
</dbReference>
<protein>
    <submittedName>
        <fullName evidence="2">WGR domain-containing protein</fullName>
    </submittedName>
</protein>
<dbReference type="PROSITE" id="PS51977">
    <property type="entry name" value="WGR"/>
    <property type="match status" value="1"/>
</dbReference>
<dbReference type="SMART" id="SM00773">
    <property type="entry name" value="WGR"/>
    <property type="match status" value="1"/>
</dbReference>
<reference evidence="2 3" key="1">
    <citation type="submission" date="2023-06" db="EMBL/GenBank/DDBJ databases">
        <title>Influencing factors and mechanism of Cr(VI) reduction by facultative anaerobic Exiguobacterium sp. PY14.</title>
        <authorList>
            <person name="Zou L."/>
        </authorList>
    </citation>
    <scope>NUCLEOTIDE SEQUENCE [LARGE SCALE GENOMIC DNA]</scope>
    <source>
        <strain evidence="2 3">PY14</strain>
    </source>
</reference>
<dbReference type="InterPro" id="IPR049809">
    <property type="entry name" value="YehF/YfeS-like_WGR"/>
</dbReference>
<feature type="domain" description="WGR" evidence="1">
    <location>
        <begin position="1"/>
        <end position="84"/>
    </location>
</feature>